<dbReference type="Pfam" id="PF13091">
    <property type="entry name" value="PLDc_2"/>
    <property type="match status" value="1"/>
</dbReference>
<organism evidence="2 3">
    <name type="scientific">Candidatus Gottesmanbacteria bacterium RIFCSPLOWO2_01_FULL_42_22</name>
    <dbReference type="NCBI Taxonomy" id="1798391"/>
    <lineage>
        <taxon>Bacteria</taxon>
        <taxon>Candidatus Gottesmaniibacteriota</taxon>
    </lineage>
</organism>
<feature type="domain" description="Phospholipase D-like" evidence="1">
    <location>
        <begin position="212"/>
        <end position="315"/>
    </location>
</feature>
<dbReference type="Gene3D" id="3.30.870.10">
    <property type="entry name" value="Endonuclease Chain A"/>
    <property type="match status" value="1"/>
</dbReference>
<evidence type="ECO:0000313" key="2">
    <source>
        <dbReference type="EMBL" id="OGG35856.1"/>
    </source>
</evidence>
<name>A0A1F6BFZ1_9BACT</name>
<accession>A0A1F6BFZ1</accession>
<evidence type="ECO:0000313" key="3">
    <source>
        <dbReference type="Proteomes" id="UP000176228"/>
    </source>
</evidence>
<dbReference type="Proteomes" id="UP000176228">
    <property type="component" value="Unassembled WGS sequence"/>
</dbReference>
<comment type="caution">
    <text evidence="2">The sequence shown here is derived from an EMBL/GenBank/DDBJ whole genome shotgun (WGS) entry which is preliminary data.</text>
</comment>
<protein>
    <recommendedName>
        <fullName evidence="1">Phospholipase D-like domain-containing protein</fullName>
    </recommendedName>
</protein>
<dbReference type="EMBL" id="MFJU01000025">
    <property type="protein sequence ID" value="OGG35856.1"/>
    <property type="molecule type" value="Genomic_DNA"/>
</dbReference>
<reference evidence="2 3" key="1">
    <citation type="journal article" date="2016" name="Nat. Commun.">
        <title>Thousands of microbial genomes shed light on interconnected biogeochemical processes in an aquifer system.</title>
        <authorList>
            <person name="Anantharaman K."/>
            <person name="Brown C.T."/>
            <person name="Hug L.A."/>
            <person name="Sharon I."/>
            <person name="Castelle C.J."/>
            <person name="Probst A.J."/>
            <person name="Thomas B.C."/>
            <person name="Singh A."/>
            <person name="Wilkins M.J."/>
            <person name="Karaoz U."/>
            <person name="Brodie E.L."/>
            <person name="Williams K.H."/>
            <person name="Hubbard S.S."/>
            <person name="Banfield J.F."/>
        </authorList>
    </citation>
    <scope>NUCLEOTIDE SEQUENCE [LARGE SCALE GENOMIC DNA]</scope>
</reference>
<dbReference type="InterPro" id="IPR025202">
    <property type="entry name" value="PLD-like_dom"/>
</dbReference>
<proteinExistence type="predicted"/>
<dbReference type="AlphaFoldDB" id="A0A1F6BFZ1"/>
<gene>
    <name evidence="2" type="ORF">A2968_06065</name>
</gene>
<sequence>MFEQFRLEEPKAIFQDCGISLLSLNEVTQEISSKLRTNTAYPHLILQSRQFVPGERCNNLFERLLNSNTSRIIINVDSSARNDFNKYFRDFGDHDNISQVRYTHERYTDFPFAGSFIGRNHVRIILLGEEAYLSCFDFAEPSFNREEMFIKITQPEIVQMMKIIAFWDFENGPNKWKQAVNGLDLVFDSGNTTEGYLSKYAEEEIIKRIQPETTLWIVSSWHPDELVNSIREASMNGCEVNMLINRPYEIESLKKIPHSLTKIASKYRFQRDTNGIDYNIYQPTGNQFHAKFILMENAGQFWWFVGTTNHTYFGSQAKTTELGIAGQDFLVGCQLQSYIKKINKQRV</sequence>
<evidence type="ECO:0000259" key="1">
    <source>
        <dbReference type="Pfam" id="PF13091"/>
    </source>
</evidence>
<dbReference type="SUPFAM" id="SSF56024">
    <property type="entry name" value="Phospholipase D/nuclease"/>
    <property type="match status" value="1"/>
</dbReference>